<evidence type="ECO:0000256" key="12">
    <source>
        <dbReference type="ARBA" id="ARBA00023268"/>
    </source>
</evidence>
<evidence type="ECO:0000256" key="5">
    <source>
        <dbReference type="ARBA" id="ARBA00022763"/>
    </source>
</evidence>
<keyword evidence="20" id="KW-1185">Reference proteome</keyword>
<dbReference type="SUPFAM" id="SSF57716">
    <property type="entry name" value="Glucocorticoid receptor-like (DNA-binding domain)"/>
    <property type="match status" value="1"/>
</dbReference>
<dbReference type="PROSITE" id="PS01242">
    <property type="entry name" value="ZF_FPG_1"/>
    <property type="match status" value="1"/>
</dbReference>
<dbReference type="InterPro" id="IPR012319">
    <property type="entry name" value="FPG_cat"/>
</dbReference>
<evidence type="ECO:0000256" key="1">
    <source>
        <dbReference type="ARBA" id="ARBA00001947"/>
    </source>
</evidence>
<dbReference type="Proteomes" id="UP000183760">
    <property type="component" value="Unassembled WGS sequence"/>
</dbReference>
<keyword evidence="19" id="KW-0255">Endonuclease</keyword>
<dbReference type="EC" id="4.2.99.18" evidence="3"/>
<comment type="cofactor">
    <cofactor evidence="1">
        <name>Zn(2+)</name>
        <dbReference type="ChEBI" id="CHEBI:29105"/>
    </cofactor>
</comment>
<dbReference type="SUPFAM" id="SSF46946">
    <property type="entry name" value="S13-like H2TH domain"/>
    <property type="match status" value="1"/>
</dbReference>
<keyword evidence="11" id="KW-0456">Lyase</keyword>
<dbReference type="Pfam" id="PF06831">
    <property type="entry name" value="H2TH"/>
    <property type="match status" value="1"/>
</dbReference>
<protein>
    <recommendedName>
        <fullName evidence="3">DNA-(apurinic or apyrimidinic site) lyase</fullName>
        <ecNumber evidence="3">4.2.99.18</ecNumber>
    </recommendedName>
</protein>
<dbReference type="EMBL" id="FOIB01000015">
    <property type="protein sequence ID" value="SEU40223.1"/>
    <property type="molecule type" value="Genomic_DNA"/>
</dbReference>
<evidence type="ECO:0000256" key="4">
    <source>
        <dbReference type="ARBA" id="ARBA00022723"/>
    </source>
</evidence>
<evidence type="ECO:0000256" key="14">
    <source>
        <dbReference type="ARBA" id="ARBA00044632"/>
    </source>
</evidence>
<evidence type="ECO:0000256" key="2">
    <source>
        <dbReference type="ARBA" id="ARBA00009409"/>
    </source>
</evidence>
<evidence type="ECO:0000256" key="11">
    <source>
        <dbReference type="ARBA" id="ARBA00023239"/>
    </source>
</evidence>
<dbReference type="SMART" id="SM01232">
    <property type="entry name" value="H2TH"/>
    <property type="match status" value="1"/>
</dbReference>
<sequence length="302" mass="33563">MPEGNIIHRVARVHGRWLSGRRFTADSPQGRFEDGARGVSGRVLQAVEAHGKHLFYRFEGEVRLHVHLGLFGNIRHFRSEAPAPSPACRLRLSSPHATLHLSGPQACELLTAEDEATLRARLGEDPLRAESSLERAREKLCRGRMPLALALLDQERLSGVGNILRAEALFLARLPPLLPAGALSEADFARLWDVLQRLLSDASRDGHIVTPGAPRVPECVAGKKRAERFCVYGREGQPCPRCGAKVRRRELAARGLFFCAECQGVDAVPRPRVAKKKARAVQEKRRDARREVKKRTARSTAR</sequence>
<dbReference type="Gene3D" id="3.20.190.10">
    <property type="entry name" value="MutM-like, N-terminal"/>
    <property type="match status" value="1"/>
</dbReference>
<dbReference type="InterPro" id="IPR015887">
    <property type="entry name" value="DNA_glyclase_Znf_dom_DNA_BS"/>
</dbReference>
<organism evidence="19 20">
    <name type="scientific">Myxococcus fulvus</name>
    <dbReference type="NCBI Taxonomy" id="33"/>
    <lineage>
        <taxon>Bacteria</taxon>
        <taxon>Pseudomonadati</taxon>
        <taxon>Myxococcota</taxon>
        <taxon>Myxococcia</taxon>
        <taxon>Myxococcales</taxon>
        <taxon>Cystobacterineae</taxon>
        <taxon>Myxococcaceae</taxon>
        <taxon>Myxococcus</taxon>
    </lineage>
</organism>
<dbReference type="Pfam" id="PF01149">
    <property type="entry name" value="Fapy_DNA_glyco"/>
    <property type="match status" value="1"/>
</dbReference>
<evidence type="ECO:0000313" key="20">
    <source>
        <dbReference type="Proteomes" id="UP000183760"/>
    </source>
</evidence>
<gene>
    <name evidence="19" type="ORF">SAMN05443572_11539</name>
</gene>
<feature type="region of interest" description="Disordered" evidence="16">
    <location>
        <begin position="273"/>
        <end position="302"/>
    </location>
</feature>
<evidence type="ECO:0000256" key="13">
    <source>
        <dbReference type="ARBA" id="ARBA00023295"/>
    </source>
</evidence>
<dbReference type="SMART" id="SM00898">
    <property type="entry name" value="Fapy_DNA_glyco"/>
    <property type="match status" value="1"/>
</dbReference>
<keyword evidence="12" id="KW-0511">Multifunctional enzyme</keyword>
<evidence type="ECO:0000259" key="17">
    <source>
        <dbReference type="PROSITE" id="PS51066"/>
    </source>
</evidence>
<evidence type="ECO:0000259" key="18">
    <source>
        <dbReference type="PROSITE" id="PS51068"/>
    </source>
</evidence>
<comment type="similarity">
    <text evidence="2">Belongs to the FPG family.</text>
</comment>
<dbReference type="Pfam" id="PF06827">
    <property type="entry name" value="zf-FPG_IleRS"/>
    <property type="match status" value="1"/>
</dbReference>
<feature type="compositionally biased region" description="Basic residues" evidence="16">
    <location>
        <begin position="291"/>
        <end position="302"/>
    </location>
</feature>
<evidence type="ECO:0000256" key="8">
    <source>
        <dbReference type="ARBA" id="ARBA00022833"/>
    </source>
</evidence>
<dbReference type="RefSeq" id="WP_074958990.1">
    <property type="nucleotide sequence ID" value="NZ_BJXR01000049.1"/>
</dbReference>
<comment type="caution">
    <text evidence="19">The sequence shown here is derived from an EMBL/GenBank/DDBJ whole genome shotgun (WGS) entry which is preliminary data.</text>
</comment>
<feature type="domain" description="FPG-type" evidence="17">
    <location>
        <begin position="230"/>
        <end position="264"/>
    </location>
</feature>
<dbReference type="PROSITE" id="PS51068">
    <property type="entry name" value="FPG_CAT"/>
    <property type="match status" value="1"/>
</dbReference>
<feature type="domain" description="Formamidopyrimidine-DNA glycosylase catalytic" evidence="18">
    <location>
        <begin position="2"/>
        <end position="99"/>
    </location>
</feature>
<keyword evidence="8" id="KW-0862">Zinc</keyword>
<keyword evidence="10" id="KW-0234">DNA repair</keyword>
<dbReference type="CDD" id="cd08970">
    <property type="entry name" value="AcNei1_N"/>
    <property type="match status" value="1"/>
</dbReference>
<dbReference type="PANTHER" id="PTHR42697">
    <property type="entry name" value="ENDONUCLEASE 8"/>
    <property type="match status" value="1"/>
</dbReference>
<evidence type="ECO:0000256" key="9">
    <source>
        <dbReference type="ARBA" id="ARBA00023125"/>
    </source>
</evidence>
<feature type="compositionally biased region" description="Basic and acidic residues" evidence="16">
    <location>
        <begin position="280"/>
        <end position="290"/>
    </location>
</feature>
<keyword evidence="7" id="KW-0378">Hydrolase</keyword>
<accession>A0ABY1CWM9</accession>
<evidence type="ECO:0000256" key="15">
    <source>
        <dbReference type="PROSITE-ProRule" id="PRU00391"/>
    </source>
</evidence>
<dbReference type="InterPro" id="IPR000214">
    <property type="entry name" value="Znf_DNA_glyclase/AP_lyase"/>
</dbReference>
<evidence type="ECO:0000256" key="10">
    <source>
        <dbReference type="ARBA" id="ARBA00023204"/>
    </source>
</evidence>
<evidence type="ECO:0000256" key="7">
    <source>
        <dbReference type="ARBA" id="ARBA00022801"/>
    </source>
</evidence>
<dbReference type="InterPro" id="IPR010979">
    <property type="entry name" value="Ribosomal_uS13-like_H2TH"/>
</dbReference>
<dbReference type="GO" id="GO:0004519">
    <property type="term" value="F:endonuclease activity"/>
    <property type="evidence" value="ECO:0007669"/>
    <property type="project" value="UniProtKB-KW"/>
</dbReference>
<keyword evidence="19" id="KW-0540">Nuclease</keyword>
<evidence type="ECO:0000256" key="16">
    <source>
        <dbReference type="SAM" id="MobiDB-lite"/>
    </source>
</evidence>
<comment type="catalytic activity">
    <reaction evidence="14">
        <text>2'-deoxyribonucleotide-(2'-deoxyribose 5'-phosphate)-2'-deoxyribonucleotide-DNA = a 3'-end 2'-deoxyribonucleotide-(2,3-dehydro-2,3-deoxyribose 5'-phosphate)-DNA + a 5'-end 5'-phospho-2'-deoxyribonucleoside-DNA + H(+)</text>
        <dbReference type="Rhea" id="RHEA:66592"/>
        <dbReference type="Rhea" id="RHEA-COMP:13180"/>
        <dbReference type="Rhea" id="RHEA-COMP:16897"/>
        <dbReference type="Rhea" id="RHEA-COMP:17067"/>
        <dbReference type="ChEBI" id="CHEBI:15378"/>
        <dbReference type="ChEBI" id="CHEBI:136412"/>
        <dbReference type="ChEBI" id="CHEBI:157695"/>
        <dbReference type="ChEBI" id="CHEBI:167181"/>
        <dbReference type="EC" id="4.2.99.18"/>
    </reaction>
</comment>
<dbReference type="InterPro" id="IPR015886">
    <property type="entry name" value="H2TH_FPG"/>
</dbReference>
<keyword evidence="9" id="KW-0238">DNA-binding</keyword>
<dbReference type="SUPFAM" id="SSF81624">
    <property type="entry name" value="N-terminal domain of MutM-like DNA repair proteins"/>
    <property type="match status" value="1"/>
</dbReference>
<dbReference type="InterPro" id="IPR035937">
    <property type="entry name" value="FPG_N"/>
</dbReference>
<dbReference type="PANTHER" id="PTHR42697:SF1">
    <property type="entry name" value="ENDONUCLEASE 8"/>
    <property type="match status" value="1"/>
</dbReference>
<reference evidence="19 20" key="1">
    <citation type="submission" date="2016-10" db="EMBL/GenBank/DDBJ databases">
        <authorList>
            <person name="Varghese N."/>
            <person name="Submissions S."/>
        </authorList>
    </citation>
    <scope>NUCLEOTIDE SEQUENCE [LARGE SCALE GENOMIC DNA]</scope>
    <source>
        <strain evidence="19 20">DSM 16525</strain>
    </source>
</reference>
<dbReference type="InterPro" id="IPR010663">
    <property type="entry name" value="Znf_FPG/IleRS"/>
</dbReference>
<evidence type="ECO:0000256" key="6">
    <source>
        <dbReference type="ARBA" id="ARBA00022771"/>
    </source>
</evidence>
<dbReference type="Gene3D" id="1.10.8.50">
    <property type="match status" value="1"/>
</dbReference>
<keyword evidence="13" id="KW-0326">Glycosidase</keyword>
<dbReference type="PROSITE" id="PS51066">
    <property type="entry name" value="ZF_FPG_2"/>
    <property type="match status" value="1"/>
</dbReference>
<name>A0ABY1CWM9_MYXFU</name>
<evidence type="ECO:0000313" key="19">
    <source>
        <dbReference type="EMBL" id="SEU40223.1"/>
    </source>
</evidence>
<keyword evidence="5" id="KW-0227">DNA damage</keyword>
<keyword evidence="6 15" id="KW-0863">Zinc-finger</keyword>
<proteinExistence type="inferred from homology"/>
<evidence type="ECO:0000256" key="3">
    <source>
        <dbReference type="ARBA" id="ARBA00012720"/>
    </source>
</evidence>
<keyword evidence="4" id="KW-0479">Metal-binding</keyword>